<gene>
    <name evidence="1" type="ORF">NLO413_0571</name>
</gene>
<accession>A0A0F3NQM5</accession>
<dbReference type="Proteomes" id="UP000033562">
    <property type="component" value="Unassembled WGS sequence"/>
</dbReference>
<evidence type="ECO:0000313" key="1">
    <source>
        <dbReference type="EMBL" id="KJV69194.1"/>
    </source>
</evidence>
<organism evidence="1 2">
    <name type="scientific">Candidatus Neoehrlichia procyonis str. RAC413</name>
    <dbReference type="NCBI Taxonomy" id="1359163"/>
    <lineage>
        <taxon>Bacteria</taxon>
        <taxon>Pseudomonadati</taxon>
        <taxon>Pseudomonadota</taxon>
        <taxon>Alphaproteobacteria</taxon>
        <taxon>Rickettsiales</taxon>
        <taxon>Anaplasmataceae</taxon>
        <taxon>Candidatus Neoehrlichia</taxon>
    </lineage>
</organism>
<evidence type="ECO:0000313" key="2">
    <source>
        <dbReference type="Proteomes" id="UP000033562"/>
    </source>
</evidence>
<dbReference type="EMBL" id="LANX01000001">
    <property type="protein sequence ID" value="KJV69194.1"/>
    <property type="molecule type" value="Genomic_DNA"/>
</dbReference>
<name>A0A0F3NQM5_9RICK</name>
<keyword evidence="2" id="KW-1185">Reference proteome</keyword>
<protein>
    <submittedName>
        <fullName evidence="1">Uncharacterized protein</fullName>
    </submittedName>
</protein>
<comment type="caution">
    <text evidence="1">The sequence shown here is derived from an EMBL/GenBank/DDBJ whole genome shotgun (WGS) entry which is preliminary data.</text>
</comment>
<proteinExistence type="predicted"/>
<dbReference type="AlphaFoldDB" id="A0A0F3NQM5"/>
<reference evidence="1 2" key="1">
    <citation type="submission" date="2015-02" db="EMBL/GenBank/DDBJ databases">
        <title>Genome Sequencing of Rickettsiales.</title>
        <authorList>
            <person name="Daugherty S.C."/>
            <person name="Su Q."/>
            <person name="Abolude K."/>
            <person name="Beier-Sexton M."/>
            <person name="Carlyon J.A."/>
            <person name="Carter R."/>
            <person name="Day N.P."/>
            <person name="Dumler S.J."/>
            <person name="Dyachenko V."/>
            <person name="Godinez A."/>
            <person name="Kurtti T.J."/>
            <person name="Lichay M."/>
            <person name="Mullins K.E."/>
            <person name="Ott S."/>
            <person name="Pappas-Brown V."/>
            <person name="Paris D.H."/>
            <person name="Patel P."/>
            <person name="Richards A.L."/>
            <person name="Sadzewicz L."/>
            <person name="Sears K."/>
            <person name="Seidman D."/>
            <person name="Sengamalay N."/>
            <person name="Stenos J."/>
            <person name="Tallon L.J."/>
            <person name="Vincent G."/>
            <person name="Fraser C.M."/>
            <person name="Munderloh U."/>
            <person name="Dunning-Hotopp J.C."/>
        </authorList>
    </citation>
    <scope>NUCLEOTIDE SEQUENCE [LARGE SCALE GENOMIC DNA]</scope>
    <source>
        <strain evidence="1 2">RAC413</strain>
    </source>
</reference>
<sequence length="52" mass="6198">MITAKTSNNTSFSEKDSQDSYFYNSDKETVNNKFKYLYNIAKYNNNDIHNYI</sequence>